<comment type="caution">
    <text evidence="1">The sequence shown here is derived from an EMBL/GenBank/DDBJ whole genome shotgun (WGS) entry which is preliminary data.</text>
</comment>
<protein>
    <submittedName>
        <fullName evidence="1">Uncharacterized protein</fullName>
    </submittedName>
</protein>
<gene>
    <name evidence="1" type="ORF">Golob_012890</name>
</gene>
<organism evidence="1 2">
    <name type="scientific">Gossypium lobatum</name>
    <dbReference type="NCBI Taxonomy" id="34289"/>
    <lineage>
        <taxon>Eukaryota</taxon>
        <taxon>Viridiplantae</taxon>
        <taxon>Streptophyta</taxon>
        <taxon>Embryophyta</taxon>
        <taxon>Tracheophyta</taxon>
        <taxon>Spermatophyta</taxon>
        <taxon>Magnoliopsida</taxon>
        <taxon>eudicotyledons</taxon>
        <taxon>Gunneridae</taxon>
        <taxon>Pentapetalae</taxon>
        <taxon>rosids</taxon>
        <taxon>malvids</taxon>
        <taxon>Malvales</taxon>
        <taxon>Malvaceae</taxon>
        <taxon>Malvoideae</taxon>
        <taxon>Gossypium</taxon>
    </lineage>
</organism>
<dbReference type="EMBL" id="JABEZX010000004">
    <property type="protein sequence ID" value="MBA0553739.1"/>
    <property type="molecule type" value="Genomic_DNA"/>
</dbReference>
<evidence type="ECO:0000313" key="1">
    <source>
        <dbReference type="EMBL" id="MBA0553739.1"/>
    </source>
</evidence>
<proteinExistence type="predicted"/>
<dbReference type="Proteomes" id="UP000593572">
    <property type="component" value="Unassembled WGS sequence"/>
</dbReference>
<keyword evidence="2" id="KW-1185">Reference proteome</keyword>
<accession>A0A7J8LMT9</accession>
<name>A0A7J8LMT9_9ROSI</name>
<evidence type="ECO:0000313" key="2">
    <source>
        <dbReference type="Proteomes" id="UP000593572"/>
    </source>
</evidence>
<dbReference type="AlphaFoldDB" id="A0A7J8LMT9"/>
<sequence>MCSWQPTQKRMFVISEWKEAGWKDPVSFIPESLTLFWLRCTRSTVLKAYCLGRTSLW</sequence>
<reference evidence="1 2" key="1">
    <citation type="journal article" date="2019" name="Genome Biol. Evol.">
        <title>Insights into the evolution of the New World diploid cottons (Gossypium, subgenus Houzingenia) based on genome sequencing.</title>
        <authorList>
            <person name="Grover C.E."/>
            <person name="Arick M.A. 2nd"/>
            <person name="Thrash A."/>
            <person name="Conover J.L."/>
            <person name="Sanders W.S."/>
            <person name="Peterson D.G."/>
            <person name="Frelichowski J.E."/>
            <person name="Scheffler J.A."/>
            <person name="Scheffler B.E."/>
            <person name="Wendel J.F."/>
        </authorList>
    </citation>
    <scope>NUCLEOTIDE SEQUENCE [LARGE SCALE GENOMIC DNA]</scope>
    <source>
        <strain evidence="1">157</strain>
        <tissue evidence="1">Leaf</tissue>
    </source>
</reference>